<evidence type="ECO:0000256" key="9">
    <source>
        <dbReference type="ARBA" id="ARBA00022989"/>
    </source>
</evidence>
<evidence type="ECO:0000313" key="17">
    <source>
        <dbReference type="Proteomes" id="UP001202328"/>
    </source>
</evidence>
<evidence type="ECO:0000256" key="13">
    <source>
        <dbReference type="SAM" id="Phobius"/>
    </source>
</evidence>
<evidence type="ECO:0000256" key="2">
    <source>
        <dbReference type="ARBA" id="ARBA00022527"/>
    </source>
</evidence>
<evidence type="ECO:0000256" key="7">
    <source>
        <dbReference type="ARBA" id="ARBA00022777"/>
    </source>
</evidence>
<dbReference type="InterPro" id="IPR011009">
    <property type="entry name" value="Kinase-like_dom_sf"/>
</dbReference>
<gene>
    <name evidence="16" type="ORF">MKW98_012571</name>
</gene>
<comment type="subcellular location">
    <subcellularLocation>
        <location evidence="1">Membrane</location>
        <topology evidence="1">Single-pass membrane protein</topology>
    </subcellularLocation>
</comment>
<evidence type="ECO:0000259" key="15">
    <source>
        <dbReference type="PROSITE" id="PS51520"/>
    </source>
</evidence>
<dbReference type="PANTHER" id="PTHR47974">
    <property type="entry name" value="OS07G0415500 PROTEIN"/>
    <property type="match status" value="1"/>
</dbReference>
<dbReference type="SUPFAM" id="SSF56112">
    <property type="entry name" value="Protein kinase-like (PK-like)"/>
    <property type="match status" value="1"/>
</dbReference>
<keyword evidence="9 13" id="KW-1133">Transmembrane helix</keyword>
<dbReference type="FunFam" id="3.30.200.20:FF:000178">
    <property type="entry name" value="serine/threonine-protein kinase PBS1-like"/>
    <property type="match status" value="1"/>
</dbReference>
<dbReference type="GO" id="GO:0016020">
    <property type="term" value="C:membrane"/>
    <property type="evidence" value="ECO:0007669"/>
    <property type="project" value="UniProtKB-SubCell"/>
</dbReference>
<proteinExistence type="inferred from homology"/>
<feature type="domain" description="Peptidase C9" evidence="15">
    <location>
        <begin position="412"/>
        <end position="441"/>
    </location>
</feature>
<dbReference type="PANTHER" id="PTHR47974:SF9">
    <property type="entry name" value="RECEPTOR-LIKE SERINE_THREONINE-PROTEIN KINASE"/>
    <property type="match status" value="1"/>
</dbReference>
<evidence type="ECO:0008006" key="18">
    <source>
        <dbReference type="Google" id="ProtNLM"/>
    </source>
</evidence>
<evidence type="ECO:0000256" key="5">
    <source>
        <dbReference type="ARBA" id="ARBA00022729"/>
    </source>
</evidence>
<keyword evidence="6 11" id="KW-0547">Nucleotide-binding</keyword>
<dbReference type="SMART" id="SM00220">
    <property type="entry name" value="S_TKc"/>
    <property type="match status" value="1"/>
</dbReference>
<dbReference type="PROSITE" id="PS50011">
    <property type="entry name" value="PROTEIN_KINASE_DOM"/>
    <property type="match status" value="1"/>
</dbReference>
<dbReference type="InterPro" id="IPR008271">
    <property type="entry name" value="Ser/Thr_kinase_AS"/>
</dbReference>
<keyword evidence="17" id="KW-1185">Reference proteome</keyword>
<dbReference type="InterPro" id="IPR000719">
    <property type="entry name" value="Prot_kinase_dom"/>
</dbReference>
<dbReference type="InterPro" id="IPR002620">
    <property type="entry name" value="Alphavirus_nsp2pro"/>
</dbReference>
<feature type="transmembrane region" description="Helical" evidence="13">
    <location>
        <begin position="32"/>
        <end position="52"/>
    </location>
</feature>
<organism evidence="16 17">
    <name type="scientific">Papaver atlanticum</name>
    <dbReference type="NCBI Taxonomy" id="357466"/>
    <lineage>
        <taxon>Eukaryota</taxon>
        <taxon>Viridiplantae</taxon>
        <taxon>Streptophyta</taxon>
        <taxon>Embryophyta</taxon>
        <taxon>Tracheophyta</taxon>
        <taxon>Spermatophyta</taxon>
        <taxon>Magnoliopsida</taxon>
        <taxon>Ranunculales</taxon>
        <taxon>Papaveraceae</taxon>
        <taxon>Papaveroideae</taxon>
        <taxon>Papaver</taxon>
    </lineage>
</organism>
<dbReference type="PROSITE" id="PS00107">
    <property type="entry name" value="PROTEIN_KINASE_ATP"/>
    <property type="match status" value="1"/>
</dbReference>
<evidence type="ECO:0000256" key="1">
    <source>
        <dbReference type="ARBA" id="ARBA00004167"/>
    </source>
</evidence>
<evidence type="ECO:0000256" key="4">
    <source>
        <dbReference type="ARBA" id="ARBA00022692"/>
    </source>
</evidence>
<dbReference type="Proteomes" id="UP001202328">
    <property type="component" value="Unassembled WGS sequence"/>
</dbReference>
<feature type="domain" description="Protein kinase" evidence="14">
    <location>
        <begin position="112"/>
        <end position="399"/>
    </location>
</feature>
<dbReference type="FunFam" id="1.10.510.10:FF:000384">
    <property type="entry name" value="G-type lectin S-receptor-like serine/threonine-protein kinase"/>
    <property type="match status" value="1"/>
</dbReference>
<dbReference type="PROSITE" id="PS51520">
    <property type="entry name" value="NSP2PRO"/>
    <property type="match status" value="1"/>
</dbReference>
<evidence type="ECO:0000313" key="16">
    <source>
        <dbReference type="EMBL" id="KAI3932600.1"/>
    </source>
</evidence>
<dbReference type="GO" id="GO:0005524">
    <property type="term" value="F:ATP binding"/>
    <property type="evidence" value="ECO:0007669"/>
    <property type="project" value="UniProtKB-UniRule"/>
</dbReference>
<protein>
    <recommendedName>
        <fullName evidence="18">Protein kinase domain-containing protein</fullName>
    </recommendedName>
</protein>
<dbReference type="PROSITE" id="PS00108">
    <property type="entry name" value="PROTEIN_KINASE_ST"/>
    <property type="match status" value="1"/>
</dbReference>
<evidence type="ECO:0000256" key="8">
    <source>
        <dbReference type="ARBA" id="ARBA00022840"/>
    </source>
</evidence>
<keyword evidence="8 11" id="KW-0067">ATP-binding</keyword>
<evidence type="ECO:0000256" key="10">
    <source>
        <dbReference type="ARBA" id="ARBA00023136"/>
    </source>
</evidence>
<keyword evidence="3" id="KW-0808">Transferase</keyword>
<keyword evidence="10 13" id="KW-0472">Membrane</keyword>
<evidence type="ECO:0000256" key="11">
    <source>
        <dbReference type="PROSITE-ProRule" id="PRU10141"/>
    </source>
</evidence>
<dbReference type="Gene3D" id="1.10.510.10">
    <property type="entry name" value="Transferase(Phosphotransferase) domain 1"/>
    <property type="match status" value="1"/>
</dbReference>
<dbReference type="GO" id="GO:0004674">
    <property type="term" value="F:protein serine/threonine kinase activity"/>
    <property type="evidence" value="ECO:0007669"/>
    <property type="project" value="UniProtKB-KW"/>
</dbReference>
<evidence type="ECO:0000259" key="14">
    <source>
        <dbReference type="PROSITE" id="PS50011"/>
    </source>
</evidence>
<name>A0AAD4T015_9MAGN</name>
<dbReference type="Pfam" id="PF07714">
    <property type="entry name" value="PK_Tyr_Ser-Thr"/>
    <property type="match status" value="1"/>
</dbReference>
<comment type="similarity">
    <text evidence="12">Belongs to the protein kinase superfamily.</text>
</comment>
<dbReference type="Gene3D" id="3.30.200.20">
    <property type="entry name" value="Phosphorylase Kinase, domain 1"/>
    <property type="match status" value="1"/>
</dbReference>
<keyword evidence="7" id="KW-0418">Kinase</keyword>
<dbReference type="EMBL" id="JAJJMB010006998">
    <property type="protein sequence ID" value="KAI3932600.1"/>
    <property type="molecule type" value="Genomic_DNA"/>
</dbReference>
<keyword evidence="4 13" id="KW-0812">Transmembrane</keyword>
<dbReference type="InterPro" id="IPR001245">
    <property type="entry name" value="Ser-Thr/Tyr_kinase_cat_dom"/>
</dbReference>
<dbReference type="InterPro" id="IPR017441">
    <property type="entry name" value="Protein_kinase_ATP_BS"/>
</dbReference>
<feature type="binding site" evidence="11">
    <location>
        <position position="140"/>
    </location>
    <ligand>
        <name>ATP</name>
        <dbReference type="ChEBI" id="CHEBI:30616"/>
    </ligand>
</feature>
<keyword evidence="2 12" id="KW-0723">Serine/threonine-protein kinase</keyword>
<keyword evidence="5" id="KW-0732">Signal</keyword>
<dbReference type="AlphaFoldDB" id="A0AAD4T015"/>
<accession>A0AAD4T015</accession>
<comment type="caution">
    <text evidence="16">The sequence shown here is derived from an EMBL/GenBank/DDBJ whole genome shotgun (WGS) entry which is preliminary data.</text>
</comment>
<evidence type="ECO:0000256" key="12">
    <source>
        <dbReference type="RuleBase" id="RU000304"/>
    </source>
</evidence>
<evidence type="ECO:0000256" key="3">
    <source>
        <dbReference type="ARBA" id="ARBA00022679"/>
    </source>
</evidence>
<evidence type="ECO:0000256" key="6">
    <source>
        <dbReference type="ARBA" id="ARBA00022741"/>
    </source>
</evidence>
<reference evidence="16" key="1">
    <citation type="submission" date="2022-04" db="EMBL/GenBank/DDBJ databases">
        <title>A functionally conserved STORR gene fusion in Papaver species that diverged 16.8 million years ago.</title>
        <authorList>
            <person name="Catania T."/>
        </authorList>
    </citation>
    <scope>NUCLEOTIDE SEQUENCE</scope>
    <source>
        <strain evidence="16">S-188037</strain>
    </source>
</reference>
<sequence length="441" mass="50200">MSLPPPKPIVPRLPRPPPIPHDPLSSPLSRSVLIAGAVLLGIVVILVIYRVIKRESAVEKDLKASKGSEVTVTGPPYQLWQVGSETMEKFILNMASEKPIRFTTQELHSFTNNYATRLGSGGFGVVYQGQLPNGVKIAVKVLNRNEDKNVEEQFMAEVGTIGRTYHINLVRLYGFCFDHQTSALIYEYMENGSLDGFLFNKEALKFKWENLLDIAIGTAKGLAYLHEDCHQRIIHYDIKPGNVLLDQYFLPKVADFGLAKLCNRESTHVSFTGYRGTPGYSAPEFLLHNYPITHKCDVYSFGMLLFEMVTRQRNFQTRPVSEIIDWFPKKAWEEYEKGRLTDLIFQIGIEEKDKEKAERMFMTAFWCVQDSPDSRPLMSTVVKMLEGGVEILPPSNPFRYLFALDPTDVVIDSYTTRSDSSWYKDSAPIMKKQEIQMTSSR</sequence>